<accession>A0A0C3Q887</accession>
<dbReference type="HOGENOM" id="CLU_2795820_0_0_1"/>
<dbReference type="AlphaFoldDB" id="A0A0C3Q887"/>
<keyword evidence="3" id="KW-1185">Reference proteome</keyword>
<protein>
    <submittedName>
        <fullName evidence="2">Uncharacterized protein</fullName>
    </submittedName>
</protein>
<gene>
    <name evidence="2" type="ORF">M407DRAFT_30429</name>
</gene>
<proteinExistence type="predicted"/>
<organism evidence="2 3">
    <name type="scientific">Tulasnella calospora MUT 4182</name>
    <dbReference type="NCBI Taxonomy" id="1051891"/>
    <lineage>
        <taxon>Eukaryota</taxon>
        <taxon>Fungi</taxon>
        <taxon>Dikarya</taxon>
        <taxon>Basidiomycota</taxon>
        <taxon>Agaricomycotina</taxon>
        <taxon>Agaricomycetes</taxon>
        <taxon>Cantharellales</taxon>
        <taxon>Tulasnellaceae</taxon>
        <taxon>Tulasnella</taxon>
    </lineage>
</organism>
<evidence type="ECO:0000313" key="2">
    <source>
        <dbReference type="EMBL" id="KIO19904.1"/>
    </source>
</evidence>
<evidence type="ECO:0000256" key="1">
    <source>
        <dbReference type="SAM" id="MobiDB-lite"/>
    </source>
</evidence>
<feature type="compositionally biased region" description="Basic residues" evidence="1">
    <location>
        <begin position="56"/>
        <end position="68"/>
    </location>
</feature>
<feature type="compositionally biased region" description="Basic and acidic residues" evidence="1">
    <location>
        <begin position="37"/>
        <end position="55"/>
    </location>
</feature>
<reference evidence="2 3" key="1">
    <citation type="submission" date="2014-04" db="EMBL/GenBank/DDBJ databases">
        <authorList>
            <consortium name="DOE Joint Genome Institute"/>
            <person name="Kuo A."/>
            <person name="Girlanda M."/>
            <person name="Perotto S."/>
            <person name="Kohler A."/>
            <person name="Nagy L.G."/>
            <person name="Floudas D."/>
            <person name="Copeland A."/>
            <person name="Barry K.W."/>
            <person name="Cichocki N."/>
            <person name="Veneault-Fourrey C."/>
            <person name="LaButti K."/>
            <person name="Lindquist E.A."/>
            <person name="Lipzen A."/>
            <person name="Lundell T."/>
            <person name="Morin E."/>
            <person name="Murat C."/>
            <person name="Sun H."/>
            <person name="Tunlid A."/>
            <person name="Henrissat B."/>
            <person name="Grigoriev I.V."/>
            <person name="Hibbett D.S."/>
            <person name="Martin F."/>
            <person name="Nordberg H.P."/>
            <person name="Cantor M.N."/>
            <person name="Hua S.X."/>
        </authorList>
    </citation>
    <scope>NUCLEOTIDE SEQUENCE [LARGE SCALE GENOMIC DNA]</scope>
    <source>
        <strain evidence="2 3">MUT 4182</strain>
    </source>
</reference>
<feature type="region of interest" description="Disordered" evidence="1">
    <location>
        <begin position="31"/>
        <end position="68"/>
    </location>
</feature>
<dbReference type="EMBL" id="KN823197">
    <property type="protein sequence ID" value="KIO19904.1"/>
    <property type="molecule type" value="Genomic_DNA"/>
</dbReference>
<evidence type="ECO:0000313" key="3">
    <source>
        <dbReference type="Proteomes" id="UP000054248"/>
    </source>
</evidence>
<name>A0A0C3Q887_9AGAM</name>
<dbReference type="Proteomes" id="UP000054248">
    <property type="component" value="Unassembled WGS sequence"/>
</dbReference>
<reference evidence="3" key="2">
    <citation type="submission" date="2015-01" db="EMBL/GenBank/DDBJ databases">
        <title>Evolutionary Origins and Diversification of the Mycorrhizal Mutualists.</title>
        <authorList>
            <consortium name="DOE Joint Genome Institute"/>
            <consortium name="Mycorrhizal Genomics Consortium"/>
            <person name="Kohler A."/>
            <person name="Kuo A."/>
            <person name="Nagy L.G."/>
            <person name="Floudas D."/>
            <person name="Copeland A."/>
            <person name="Barry K.W."/>
            <person name="Cichocki N."/>
            <person name="Veneault-Fourrey C."/>
            <person name="LaButti K."/>
            <person name="Lindquist E.A."/>
            <person name="Lipzen A."/>
            <person name="Lundell T."/>
            <person name="Morin E."/>
            <person name="Murat C."/>
            <person name="Riley R."/>
            <person name="Ohm R."/>
            <person name="Sun H."/>
            <person name="Tunlid A."/>
            <person name="Henrissat B."/>
            <person name="Grigoriev I.V."/>
            <person name="Hibbett D.S."/>
            <person name="Martin F."/>
        </authorList>
    </citation>
    <scope>NUCLEOTIDE SEQUENCE [LARGE SCALE GENOMIC DNA]</scope>
    <source>
        <strain evidence="3">MUT 4182</strain>
    </source>
</reference>
<sequence length="68" mass="7796">MFMVMTAMHRTTRPASCTKIATTTKDAITTPGNVYADDNHASYDPARLLHEDRNNGKGRHRHRRKCLR</sequence>